<dbReference type="GO" id="GO:0005524">
    <property type="term" value="F:ATP binding"/>
    <property type="evidence" value="ECO:0007669"/>
    <property type="project" value="UniProtKB-KW"/>
</dbReference>
<feature type="transmembrane region" description="Helical" evidence="10">
    <location>
        <begin position="268"/>
        <end position="291"/>
    </location>
</feature>
<protein>
    <submittedName>
        <fullName evidence="13">ABC transporter</fullName>
    </submittedName>
</protein>
<feature type="domain" description="ABC transporter" evidence="11">
    <location>
        <begin position="377"/>
        <end position="615"/>
    </location>
</feature>
<dbReference type="Pfam" id="PF00005">
    <property type="entry name" value="ABC_tran"/>
    <property type="match status" value="1"/>
</dbReference>
<keyword evidence="7 10" id="KW-1133">Transmembrane helix</keyword>
<dbReference type="PROSITE" id="PS00211">
    <property type="entry name" value="ABC_TRANSPORTER_1"/>
    <property type="match status" value="1"/>
</dbReference>
<dbReference type="InterPro" id="IPR017871">
    <property type="entry name" value="ABC_transporter-like_CS"/>
</dbReference>
<keyword evidence="3" id="KW-1003">Cell membrane</keyword>
<dbReference type="InterPro" id="IPR039421">
    <property type="entry name" value="Type_1_exporter"/>
</dbReference>
<sequence>MSMETTAWTQMYSVMNAQQDRRPFARATLRRIGTFARPHRRRIWQFVLLSILTALLAVATPVLAGNVVTAIVSGSDSSTVVNYALLIAGIALAEAGLGLLSRWLSANLGEGLILDLRTAVFDHVQRMPVAFFTRTRTGALVSRLNNDVVGAQRAFSNTLSGVVGNVVTLLLTLVVMLTLSWQITLLALVLLPVFVVPARRMGTRMARLQREAAHHNAAMGTRMTERFSAPGATLIKLFGRPGDESAEFAARAHRVRDIGVRTAMAQSAFITALTLVSALALALVYGLGGYFALEGSLKPGAVVSLALLLTRLYAPLTSLAGARVEVMSALVSFERVFEVLDLKPLIEEKKDAVPVPEGPVAIEFDDVRFGYPAADKVSLASLEEVASLDTRGGDEVLHGLSFRAEPGQTVALVGSSGAGKSTIAQLLPRLYDTDEGTVRIGGVDVRDLSAASMRATLGMVTQDGHLFHESVRDNLLLAKPGATEDELWDVLRRSRLEDLVRSLPDGLDTVVGERGYRLSGGERQRMTIARLLLAGQRVVILDEATAHLDNTSEAAVQEALAEALEGRTAVVIAHRLSTVRSADQILVVEAGQIVERGTHDELLALEGRYAELYRTQFAKGTGAVDPSDVVEAA</sequence>
<dbReference type="RefSeq" id="WP_150214548.1">
    <property type="nucleotide sequence ID" value="NZ_CP029192.1"/>
</dbReference>
<dbReference type="Proteomes" id="UP000322927">
    <property type="component" value="Chromosome"/>
</dbReference>
<evidence type="ECO:0000256" key="9">
    <source>
        <dbReference type="ARBA" id="ARBA00061644"/>
    </source>
</evidence>
<keyword evidence="2" id="KW-0813">Transport</keyword>
<evidence type="ECO:0000256" key="3">
    <source>
        <dbReference type="ARBA" id="ARBA00022475"/>
    </source>
</evidence>
<dbReference type="Gene3D" id="3.40.50.300">
    <property type="entry name" value="P-loop containing nucleotide triphosphate hydrolases"/>
    <property type="match status" value="1"/>
</dbReference>
<dbReference type="AlphaFoldDB" id="A0A5P2BQD7"/>
<gene>
    <name evidence="13" type="ORF">DEJ48_04130</name>
</gene>
<evidence type="ECO:0000256" key="1">
    <source>
        <dbReference type="ARBA" id="ARBA00004651"/>
    </source>
</evidence>
<dbReference type="InterPro" id="IPR011527">
    <property type="entry name" value="ABC1_TM_dom"/>
</dbReference>
<evidence type="ECO:0000256" key="6">
    <source>
        <dbReference type="ARBA" id="ARBA00022840"/>
    </source>
</evidence>
<evidence type="ECO:0000313" key="14">
    <source>
        <dbReference type="Proteomes" id="UP000322927"/>
    </source>
</evidence>
<proteinExistence type="inferred from homology"/>
<feature type="domain" description="ABC transmembrane type-1" evidence="12">
    <location>
        <begin position="47"/>
        <end position="328"/>
    </location>
</feature>
<evidence type="ECO:0000313" key="13">
    <source>
        <dbReference type="EMBL" id="QES32696.1"/>
    </source>
</evidence>
<dbReference type="InterPro" id="IPR027417">
    <property type="entry name" value="P-loop_NTPase"/>
</dbReference>
<evidence type="ECO:0000256" key="5">
    <source>
        <dbReference type="ARBA" id="ARBA00022741"/>
    </source>
</evidence>
<keyword evidence="6" id="KW-0067">ATP-binding</keyword>
<dbReference type="CDD" id="cd18550">
    <property type="entry name" value="ABC_6TM_exporter_like"/>
    <property type="match status" value="1"/>
</dbReference>
<dbReference type="EMBL" id="CP029192">
    <property type="protein sequence ID" value="QES32696.1"/>
    <property type="molecule type" value="Genomic_DNA"/>
</dbReference>
<comment type="subcellular location">
    <subcellularLocation>
        <location evidence="1">Cell membrane</location>
        <topology evidence="1">Multi-pass membrane protein</topology>
    </subcellularLocation>
</comment>
<dbReference type="InterPro" id="IPR003593">
    <property type="entry name" value="AAA+_ATPase"/>
</dbReference>
<dbReference type="Gene3D" id="1.20.1560.10">
    <property type="entry name" value="ABC transporter type 1, transmembrane domain"/>
    <property type="match status" value="1"/>
</dbReference>
<dbReference type="PANTHER" id="PTHR43394:SF1">
    <property type="entry name" value="ATP-BINDING CASSETTE SUB-FAMILY B MEMBER 10, MITOCHONDRIAL"/>
    <property type="match status" value="1"/>
</dbReference>
<evidence type="ECO:0000256" key="8">
    <source>
        <dbReference type="ARBA" id="ARBA00023136"/>
    </source>
</evidence>
<evidence type="ECO:0000256" key="7">
    <source>
        <dbReference type="ARBA" id="ARBA00022989"/>
    </source>
</evidence>
<dbReference type="PANTHER" id="PTHR43394">
    <property type="entry name" value="ATP-DEPENDENT PERMEASE MDL1, MITOCHONDRIAL"/>
    <property type="match status" value="1"/>
</dbReference>
<dbReference type="SMART" id="SM00382">
    <property type="entry name" value="AAA"/>
    <property type="match status" value="1"/>
</dbReference>
<dbReference type="InterPro" id="IPR003439">
    <property type="entry name" value="ABC_transporter-like_ATP-bd"/>
</dbReference>
<dbReference type="SUPFAM" id="SSF52540">
    <property type="entry name" value="P-loop containing nucleoside triphosphate hydrolases"/>
    <property type="match status" value="1"/>
</dbReference>
<feature type="transmembrane region" description="Helical" evidence="10">
    <location>
        <begin position="154"/>
        <end position="173"/>
    </location>
</feature>
<organism evidence="13 14">
    <name type="scientific">Streptomyces venezuelae</name>
    <dbReference type="NCBI Taxonomy" id="54571"/>
    <lineage>
        <taxon>Bacteria</taxon>
        <taxon>Bacillati</taxon>
        <taxon>Actinomycetota</taxon>
        <taxon>Actinomycetes</taxon>
        <taxon>Kitasatosporales</taxon>
        <taxon>Streptomycetaceae</taxon>
        <taxon>Streptomyces</taxon>
    </lineage>
</organism>
<reference evidence="13 14" key="1">
    <citation type="submission" date="2018-05" db="EMBL/GenBank/DDBJ databases">
        <title>Streptomyces venezuelae.</title>
        <authorList>
            <person name="Kim W."/>
            <person name="Lee N."/>
            <person name="Cho B.-K."/>
        </authorList>
    </citation>
    <scope>NUCLEOTIDE SEQUENCE [LARGE SCALE GENOMIC DNA]</scope>
    <source>
        <strain evidence="13 14">ATCC 14584</strain>
    </source>
</reference>
<dbReference type="Pfam" id="PF00664">
    <property type="entry name" value="ABC_membrane"/>
    <property type="match status" value="1"/>
</dbReference>
<evidence type="ECO:0000256" key="2">
    <source>
        <dbReference type="ARBA" id="ARBA00022448"/>
    </source>
</evidence>
<dbReference type="GO" id="GO:0005886">
    <property type="term" value="C:plasma membrane"/>
    <property type="evidence" value="ECO:0007669"/>
    <property type="project" value="UniProtKB-SubCell"/>
</dbReference>
<dbReference type="SUPFAM" id="SSF90123">
    <property type="entry name" value="ABC transporter transmembrane region"/>
    <property type="match status" value="1"/>
</dbReference>
<name>A0A5P2BQD7_STRVZ</name>
<accession>A0A5P2BQD7</accession>
<feature type="transmembrane region" description="Helical" evidence="10">
    <location>
        <begin position="179"/>
        <end position="198"/>
    </location>
</feature>
<evidence type="ECO:0000259" key="12">
    <source>
        <dbReference type="PROSITE" id="PS50929"/>
    </source>
</evidence>
<evidence type="ECO:0000256" key="10">
    <source>
        <dbReference type="SAM" id="Phobius"/>
    </source>
</evidence>
<comment type="similarity">
    <text evidence="9">Belongs to the ABC transporter superfamily. Lipid exporter (TC 3.A.1.106) family.</text>
</comment>
<evidence type="ECO:0000256" key="4">
    <source>
        <dbReference type="ARBA" id="ARBA00022692"/>
    </source>
</evidence>
<dbReference type="PROSITE" id="PS50893">
    <property type="entry name" value="ABC_TRANSPORTER_2"/>
    <property type="match status" value="1"/>
</dbReference>
<dbReference type="FunFam" id="3.40.50.300:FF:000299">
    <property type="entry name" value="ABC transporter ATP-binding protein/permease"/>
    <property type="match status" value="1"/>
</dbReference>
<feature type="transmembrane region" description="Helical" evidence="10">
    <location>
        <begin position="80"/>
        <end position="100"/>
    </location>
</feature>
<dbReference type="GO" id="GO:0015421">
    <property type="term" value="F:ABC-type oligopeptide transporter activity"/>
    <property type="evidence" value="ECO:0007669"/>
    <property type="project" value="TreeGrafter"/>
</dbReference>
<keyword evidence="4 10" id="KW-0812">Transmembrane</keyword>
<dbReference type="GO" id="GO:0016887">
    <property type="term" value="F:ATP hydrolysis activity"/>
    <property type="evidence" value="ECO:0007669"/>
    <property type="project" value="InterPro"/>
</dbReference>
<keyword evidence="8 10" id="KW-0472">Membrane</keyword>
<keyword evidence="5" id="KW-0547">Nucleotide-binding</keyword>
<dbReference type="InterPro" id="IPR036640">
    <property type="entry name" value="ABC1_TM_sf"/>
</dbReference>
<evidence type="ECO:0000259" key="11">
    <source>
        <dbReference type="PROSITE" id="PS50893"/>
    </source>
</evidence>
<dbReference type="OrthoDB" id="9806127at2"/>
<dbReference type="PROSITE" id="PS50929">
    <property type="entry name" value="ABC_TM1F"/>
    <property type="match status" value="1"/>
</dbReference>